<dbReference type="RefSeq" id="WP_043941587.1">
    <property type="nucleotide sequence ID" value="NZ_JWHT01000041.1"/>
</dbReference>
<dbReference type="EMBL" id="JWHT01000041">
    <property type="protein sequence ID" value="KIU22359.1"/>
    <property type="molecule type" value="Genomic_DNA"/>
</dbReference>
<feature type="transmembrane region" description="Helical" evidence="1">
    <location>
        <begin position="107"/>
        <end position="126"/>
    </location>
</feature>
<dbReference type="AlphaFoldDB" id="A0A0D1KBN8"/>
<dbReference type="PANTHER" id="PTHR40044:SF1">
    <property type="entry name" value="INTEGRAL MEMBRANE PROTEIN"/>
    <property type="match status" value="1"/>
</dbReference>
<keyword evidence="1" id="KW-0812">Transmembrane</keyword>
<feature type="transmembrane region" description="Helical" evidence="1">
    <location>
        <begin position="56"/>
        <end position="73"/>
    </location>
</feature>
<feature type="transmembrane region" description="Helical" evidence="1">
    <location>
        <begin position="13"/>
        <end position="35"/>
    </location>
</feature>
<proteinExistence type="predicted"/>
<dbReference type="PANTHER" id="PTHR40044">
    <property type="entry name" value="INTEGRAL MEMBRANE PROTEIN-RELATED"/>
    <property type="match status" value="1"/>
</dbReference>
<dbReference type="PIRSF" id="PIRSF031501">
    <property type="entry name" value="QueT"/>
    <property type="match status" value="1"/>
</dbReference>
<sequence>METKKKSFSARDISLIAVIAALYAVATVALPFASYGPFQLRFSEGFNHLVVFNKRYIIALTIGVFIANIWSPYGIVDMIVGTAGTLAMTTMSYFATRKVKSVVKRLAISTIIDALMMWVVAAELYFMAKTPFWATFAWTALGELAALIIGAIIFYLLSRRVDLAK</sequence>
<gene>
    <name evidence="2" type="primary">queT</name>
    <name evidence="2" type="ORF">ab3b_01753</name>
</gene>
<evidence type="ECO:0000256" key="1">
    <source>
        <dbReference type="SAM" id="Phobius"/>
    </source>
</evidence>
<evidence type="ECO:0000313" key="3">
    <source>
        <dbReference type="Proteomes" id="UP000032289"/>
    </source>
</evidence>
<accession>A0A0D1KBN8</accession>
<protein>
    <submittedName>
        <fullName evidence="2">QueT protein</fullName>
    </submittedName>
</protein>
<reference evidence="2 3" key="1">
    <citation type="journal article" date="2015" name="Microbiology (Mosc.)">
        <title>Genomics of the Weissella cibaria species with an examination of its metabolic traits.</title>
        <authorList>
            <person name="Lynch K.M."/>
            <person name="Lucid A."/>
            <person name="Arendt E.K."/>
            <person name="Sleator R.D."/>
            <person name="Lucey B."/>
            <person name="Coffey A."/>
        </authorList>
    </citation>
    <scope>NUCLEOTIDE SEQUENCE [LARGE SCALE GENOMIC DNA]</scope>
    <source>
        <strain evidence="2 3">AB3b</strain>
    </source>
</reference>
<dbReference type="Pfam" id="PF06177">
    <property type="entry name" value="QueT"/>
    <property type="match status" value="1"/>
</dbReference>
<comment type="caution">
    <text evidence="2">The sequence shown here is derived from an EMBL/GenBank/DDBJ whole genome shotgun (WGS) entry which is preliminary data.</text>
</comment>
<dbReference type="InterPro" id="IPR010387">
    <property type="entry name" value="QueT"/>
</dbReference>
<keyword evidence="1" id="KW-0472">Membrane</keyword>
<feature type="transmembrane region" description="Helical" evidence="1">
    <location>
        <begin position="132"/>
        <end position="157"/>
    </location>
</feature>
<name>A0A0D1KBN8_9LACO</name>
<dbReference type="PATRIC" id="fig|137591.24.peg.1701"/>
<dbReference type="Proteomes" id="UP000032289">
    <property type="component" value="Unassembled WGS sequence"/>
</dbReference>
<dbReference type="Gene3D" id="1.10.1760.20">
    <property type="match status" value="1"/>
</dbReference>
<keyword evidence="1" id="KW-1133">Transmembrane helix</keyword>
<organism evidence="2 3">
    <name type="scientific">Weissella cibaria</name>
    <dbReference type="NCBI Taxonomy" id="137591"/>
    <lineage>
        <taxon>Bacteria</taxon>
        <taxon>Bacillati</taxon>
        <taxon>Bacillota</taxon>
        <taxon>Bacilli</taxon>
        <taxon>Lactobacillales</taxon>
        <taxon>Lactobacillaceae</taxon>
        <taxon>Weissella</taxon>
    </lineage>
</organism>
<evidence type="ECO:0000313" key="2">
    <source>
        <dbReference type="EMBL" id="KIU22359.1"/>
    </source>
</evidence>